<gene>
    <name evidence="1" type="ORF">BDV33DRAFT_197560</name>
</gene>
<dbReference type="Proteomes" id="UP000326799">
    <property type="component" value="Unassembled WGS sequence"/>
</dbReference>
<name>A0A5N6F9L7_9EURO</name>
<accession>A0A5N6F9L7</accession>
<evidence type="ECO:0000313" key="1">
    <source>
        <dbReference type="EMBL" id="KAB8226566.1"/>
    </source>
</evidence>
<sequence length="289" mass="32510">MLQITYDVVPTGTIDKHRNFCIRHVQIPMIYNQMFDPISTHETGWREVMLLSEFRIRHWRSNQLQTVLFSLRYIKPVRKGYKDVYRRSTKRERSITLSLLPMPDLPQYTRAQSVGQGGHIRGRVISAPFGLPVDPDVRAAYMGLSEETGIVSEARLVISSYFATPVRPTETTTVAPLISQPIFCSRSIEYHERPVELQSLVDFQQHFFGGIGKRVIPGINPGYGAQRSALSVDETVLLCAGEIAITAGDDCAPVYTFCWTIIPMQLLTLSGNTVLQLPLLLAGCKTCHK</sequence>
<organism evidence="1 2">
    <name type="scientific">Aspergillus novoparasiticus</name>
    <dbReference type="NCBI Taxonomy" id="986946"/>
    <lineage>
        <taxon>Eukaryota</taxon>
        <taxon>Fungi</taxon>
        <taxon>Dikarya</taxon>
        <taxon>Ascomycota</taxon>
        <taxon>Pezizomycotina</taxon>
        <taxon>Eurotiomycetes</taxon>
        <taxon>Eurotiomycetidae</taxon>
        <taxon>Eurotiales</taxon>
        <taxon>Aspergillaceae</taxon>
        <taxon>Aspergillus</taxon>
        <taxon>Aspergillus subgen. Circumdati</taxon>
    </lineage>
</organism>
<proteinExistence type="predicted"/>
<evidence type="ECO:0000313" key="2">
    <source>
        <dbReference type="Proteomes" id="UP000326799"/>
    </source>
</evidence>
<dbReference type="EMBL" id="ML733391">
    <property type="protein sequence ID" value="KAB8226566.1"/>
    <property type="molecule type" value="Genomic_DNA"/>
</dbReference>
<reference evidence="1 2" key="1">
    <citation type="submission" date="2019-04" db="EMBL/GenBank/DDBJ databases">
        <title>Fungal friends and foes A comparative genomics study of 23 Aspergillus species from section Flavi.</title>
        <authorList>
            <consortium name="DOE Joint Genome Institute"/>
            <person name="Kjaerbolling I."/>
            <person name="Vesth T.C."/>
            <person name="Frisvad J.C."/>
            <person name="Nybo J.L."/>
            <person name="Theobald S."/>
            <person name="Kildgaard S."/>
            <person name="Petersen T.I."/>
            <person name="Kuo A."/>
            <person name="Sato A."/>
            <person name="Lyhne E.K."/>
            <person name="Kogle M.E."/>
            <person name="Wiebenga A."/>
            <person name="Kun R.S."/>
            <person name="Lubbers R.J."/>
            <person name="Makela M.R."/>
            <person name="Barry K."/>
            <person name="Chovatia M."/>
            <person name="Clum A."/>
            <person name="Daum C."/>
            <person name="Haridas S."/>
            <person name="He G."/>
            <person name="LaButti K."/>
            <person name="Lipzen A."/>
            <person name="Mondo S."/>
            <person name="Pangilinan J."/>
            <person name="Riley R."/>
            <person name="Salamov A."/>
            <person name="Simmons B.A."/>
            <person name="Magnuson J.K."/>
            <person name="Henrissat B."/>
            <person name="Mortensen U.H."/>
            <person name="Larsen T.O."/>
            <person name="De vries R.P."/>
            <person name="Grigoriev I.V."/>
            <person name="Machida M."/>
            <person name="Baker S.E."/>
            <person name="Andersen M.R."/>
        </authorList>
    </citation>
    <scope>NUCLEOTIDE SEQUENCE [LARGE SCALE GENOMIC DNA]</scope>
    <source>
        <strain evidence="1 2">CBS 126849</strain>
    </source>
</reference>
<dbReference type="AlphaFoldDB" id="A0A5N6F9L7"/>
<protein>
    <submittedName>
        <fullName evidence="1">Uncharacterized protein</fullName>
    </submittedName>
</protein>
<keyword evidence="2" id="KW-1185">Reference proteome</keyword>